<proteinExistence type="predicted"/>
<dbReference type="PANTHER" id="PTHR24186:SF53">
    <property type="entry name" value="PGG DOMAIN-CONTAINING PROTEIN"/>
    <property type="match status" value="1"/>
</dbReference>
<dbReference type="GO" id="GO:0005886">
    <property type="term" value="C:plasma membrane"/>
    <property type="evidence" value="ECO:0007669"/>
    <property type="project" value="TreeGrafter"/>
</dbReference>
<dbReference type="PROSITE" id="PS50088">
    <property type="entry name" value="ANK_REPEAT"/>
    <property type="match status" value="3"/>
</dbReference>
<dbReference type="InterPro" id="IPR002110">
    <property type="entry name" value="Ankyrin_rpt"/>
</dbReference>
<protein>
    <recommendedName>
        <fullName evidence="10">PGG domain-containing protein</fullName>
    </recommendedName>
</protein>
<gene>
    <name evidence="11" type="ORF">PVL29_006494</name>
</gene>
<feature type="repeat" description="ANK" evidence="7">
    <location>
        <begin position="312"/>
        <end position="337"/>
    </location>
</feature>
<dbReference type="PANTHER" id="PTHR24186">
    <property type="entry name" value="PROTEIN PHOSPHATASE 1 REGULATORY SUBUNIT"/>
    <property type="match status" value="1"/>
</dbReference>
<dbReference type="Pfam" id="PF14223">
    <property type="entry name" value="Retrotran_gag_2"/>
    <property type="match status" value="1"/>
</dbReference>
<evidence type="ECO:0000259" key="10">
    <source>
        <dbReference type="Pfam" id="PF13962"/>
    </source>
</evidence>
<evidence type="ECO:0000256" key="1">
    <source>
        <dbReference type="ARBA" id="ARBA00004141"/>
    </source>
</evidence>
<evidence type="ECO:0000256" key="9">
    <source>
        <dbReference type="SAM" id="Phobius"/>
    </source>
</evidence>
<comment type="caution">
    <text evidence="11">The sequence shown here is derived from an EMBL/GenBank/DDBJ whole genome shotgun (WGS) entry which is preliminary data.</text>
</comment>
<evidence type="ECO:0000313" key="12">
    <source>
        <dbReference type="Proteomes" id="UP001168098"/>
    </source>
</evidence>
<evidence type="ECO:0000256" key="8">
    <source>
        <dbReference type="SAM" id="MobiDB-lite"/>
    </source>
</evidence>
<dbReference type="Pfam" id="PF12796">
    <property type="entry name" value="Ank_2"/>
    <property type="match status" value="3"/>
</dbReference>
<feature type="transmembrane region" description="Helical" evidence="9">
    <location>
        <begin position="541"/>
        <end position="565"/>
    </location>
</feature>
<dbReference type="PROSITE" id="PS50297">
    <property type="entry name" value="ANK_REP_REGION"/>
    <property type="match status" value="3"/>
</dbReference>
<dbReference type="EMBL" id="JARBHA010000005">
    <property type="protein sequence ID" value="KAJ9701173.1"/>
    <property type="molecule type" value="Genomic_DNA"/>
</dbReference>
<dbReference type="Proteomes" id="UP001168098">
    <property type="component" value="Unassembled WGS sequence"/>
</dbReference>
<reference evidence="11 12" key="1">
    <citation type="journal article" date="2023" name="BMC Biotechnol.">
        <title>Vitis rotundifolia cv Carlos genome sequencing.</title>
        <authorList>
            <person name="Huff M."/>
            <person name="Hulse-Kemp A."/>
            <person name="Scheffler B."/>
            <person name="Youngblood R."/>
            <person name="Simpson S."/>
            <person name="Babiker E."/>
            <person name="Staton M."/>
        </authorList>
    </citation>
    <scope>NUCLEOTIDE SEQUENCE [LARGE SCALE GENOMIC DNA]</scope>
    <source>
        <tissue evidence="11">Leaf</tissue>
    </source>
</reference>
<evidence type="ECO:0000256" key="7">
    <source>
        <dbReference type="PROSITE-ProRule" id="PRU00023"/>
    </source>
</evidence>
<keyword evidence="12" id="KW-1185">Reference proteome</keyword>
<evidence type="ECO:0000256" key="5">
    <source>
        <dbReference type="ARBA" id="ARBA00023043"/>
    </source>
</evidence>
<organism evidence="11 12">
    <name type="scientific">Vitis rotundifolia</name>
    <name type="common">Muscadine grape</name>
    <dbReference type="NCBI Taxonomy" id="103349"/>
    <lineage>
        <taxon>Eukaryota</taxon>
        <taxon>Viridiplantae</taxon>
        <taxon>Streptophyta</taxon>
        <taxon>Embryophyta</taxon>
        <taxon>Tracheophyta</taxon>
        <taxon>Spermatophyta</taxon>
        <taxon>Magnoliopsida</taxon>
        <taxon>eudicotyledons</taxon>
        <taxon>Gunneridae</taxon>
        <taxon>Pentapetalae</taxon>
        <taxon>rosids</taxon>
        <taxon>Vitales</taxon>
        <taxon>Vitaceae</taxon>
        <taxon>Viteae</taxon>
        <taxon>Vitis</taxon>
    </lineage>
</organism>
<dbReference type="SUPFAM" id="SSF48403">
    <property type="entry name" value="Ankyrin repeat"/>
    <property type="match status" value="2"/>
</dbReference>
<dbReference type="Pfam" id="PF13962">
    <property type="entry name" value="PGG"/>
    <property type="match status" value="1"/>
</dbReference>
<evidence type="ECO:0000256" key="6">
    <source>
        <dbReference type="ARBA" id="ARBA00023136"/>
    </source>
</evidence>
<keyword evidence="4 9" id="KW-1133">Transmembrane helix</keyword>
<keyword evidence="3" id="KW-0677">Repeat</keyword>
<feature type="domain" description="PGG" evidence="10">
    <location>
        <begin position="496"/>
        <end position="603"/>
    </location>
</feature>
<sequence>MKTLFISEDLWELVDKGYAEEDIPRDTIRDVRKKDARALFFIQQAIAESIFPQISKATQSKEAWDALQTKYQSTTKVAAQDGDGSQTDITRMDDPVYKAAAEGDMTFLAKKISEFQLQLSPNHNTILHIASEFGQIECVKWILSFPSCSSLIQRPNMKGDTPLHLAAREGHSKVVKALLEAAKKPPVDIETSDGVDKKMLIGMTNKEKNTALHEAVRFEHSDVVELLIEEDSGFLYGANDSGMTPLYIAAERGFTGLVKLIIDKSVEAGTSPPYTGFMCRTALHAAVICNDQEMTKMILGWKPSLTKEVDENGWSPLHCAAERGCDPEIVQLLLEKSEESVVYLRSKDGNKTALHIASFHHHTKIVEKILSHSPGCREQVDDKGNNVFHFAMMKRGDDDSKPSDYFKNNWLNVRGLVNEKDAQGNTPLHLISSYQIFDFSFIWGHQVDKKANNNENLTAYDIILRATEDISGRKEMNKKLKEEKESKEDKDKRGSTLKEQGKNHLIVSALITTVTYAAGFTLPGGYNGDDGKAILSKKAAFGAFVVTDTIAMVSSLCAVFLHFFMTMRKQEDYLAKHLVWAFILTLIGMGAMAIAFATGLYAVLPHSSALSFLTCILCSCFFLSFILEYFQNWRGMISGMVRRITSFFQFLIEVLEFALAFAIRGGVRNEI</sequence>
<accession>A0AA39A779</accession>
<keyword evidence="5 7" id="KW-0040">ANK repeat</keyword>
<feature type="repeat" description="ANK" evidence="7">
    <location>
        <begin position="241"/>
        <end position="273"/>
    </location>
</feature>
<dbReference type="Gene3D" id="1.25.40.20">
    <property type="entry name" value="Ankyrin repeat-containing domain"/>
    <property type="match status" value="1"/>
</dbReference>
<evidence type="ECO:0000256" key="2">
    <source>
        <dbReference type="ARBA" id="ARBA00022692"/>
    </source>
</evidence>
<feature type="repeat" description="ANK" evidence="7">
    <location>
        <begin position="158"/>
        <end position="180"/>
    </location>
</feature>
<evidence type="ECO:0000256" key="3">
    <source>
        <dbReference type="ARBA" id="ARBA00022737"/>
    </source>
</evidence>
<dbReference type="InterPro" id="IPR036770">
    <property type="entry name" value="Ankyrin_rpt-contain_sf"/>
</dbReference>
<evidence type="ECO:0000313" key="11">
    <source>
        <dbReference type="EMBL" id="KAJ9701173.1"/>
    </source>
</evidence>
<dbReference type="AlphaFoldDB" id="A0AA39A779"/>
<evidence type="ECO:0000256" key="4">
    <source>
        <dbReference type="ARBA" id="ARBA00022989"/>
    </source>
</evidence>
<feature type="transmembrane region" description="Helical" evidence="9">
    <location>
        <begin position="577"/>
        <end position="603"/>
    </location>
</feature>
<dbReference type="InterPro" id="IPR026961">
    <property type="entry name" value="PGG_dom"/>
</dbReference>
<keyword evidence="2 9" id="KW-0812">Transmembrane</keyword>
<dbReference type="SMART" id="SM00248">
    <property type="entry name" value="ANK"/>
    <property type="match status" value="7"/>
</dbReference>
<keyword evidence="6 9" id="KW-0472">Membrane</keyword>
<feature type="transmembrane region" description="Helical" evidence="9">
    <location>
        <begin position="609"/>
        <end position="627"/>
    </location>
</feature>
<feature type="region of interest" description="Disordered" evidence="8">
    <location>
        <begin position="475"/>
        <end position="496"/>
    </location>
</feature>
<name>A0AA39A779_VITRO</name>
<feature type="transmembrane region" description="Helical" evidence="9">
    <location>
        <begin position="647"/>
        <end position="667"/>
    </location>
</feature>
<comment type="subcellular location">
    <subcellularLocation>
        <location evidence="1">Membrane</location>
        <topology evidence="1">Multi-pass membrane protein</topology>
    </subcellularLocation>
</comment>